<evidence type="ECO:0000256" key="1">
    <source>
        <dbReference type="ARBA" id="ARBA00022722"/>
    </source>
</evidence>
<dbReference type="GO" id="GO:0006281">
    <property type="term" value="P:DNA repair"/>
    <property type="evidence" value="ECO:0007669"/>
    <property type="project" value="InterPro"/>
</dbReference>
<dbReference type="GO" id="GO:0016787">
    <property type="term" value="F:hydrolase activity"/>
    <property type="evidence" value="ECO:0007669"/>
    <property type="project" value="UniProtKB-KW"/>
</dbReference>
<dbReference type="RefSeq" id="WP_012544066.1">
    <property type="nucleotide sequence ID" value="NC_011295.1"/>
</dbReference>
<keyword evidence="1" id="KW-0540">Nuclease</keyword>
<evidence type="ECO:0000313" key="8">
    <source>
        <dbReference type="EMBL" id="ACI17414.1"/>
    </source>
</evidence>
<dbReference type="PANTHER" id="PTHR12302">
    <property type="entry name" value="EBNA2 BINDING PROTEIN P100"/>
    <property type="match status" value="1"/>
</dbReference>
<dbReference type="eggNOG" id="COG1525">
    <property type="taxonomic scope" value="Bacteria"/>
</dbReference>
<feature type="region of interest" description="Disordered" evidence="5">
    <location>
        <begin position="26"/>
        <end position="81"/>
    </location>
</feature>
<dbReference type="PROSITE" id="PS01284">
    <property type="entry name" value="TNASE_2"/>
    <property type="match status" value="1"/>
</dbReference>
<dbReference type="Pfam" id="PF00565">
    <property type="entry name" value="SNase"/>
    <property type="match status" value="1"/>
</dbReference>
<dbReference type="KEGG" id="cpo:COPRO5265_0049"/>
<dbReference type="Proteomes" id="UP000001732">
    <property type="component" value="Chromosome"/>
</dbReference>
<dbReference type="InterPro" id="IPR035437">
    <property type="entry name" value="SNase_OB-fold_sf"/>
</dbReference>
<dbReference type="InterPro" id="IPR002071">
    <property type="entry name" value="Thermonucl_AS"/>
</dbReference>
<sequence>MKKLIAVSVMLILIAGLLAACGNEAAPTPPAAGKTAEAASNAQHVEAVSSSGSKQPKQEQQPTVEKPAAGDKIEQVTSTENEKAEEGIELIKAKVTKAVDGDTVYVKLESDKEEKVRFIGVDTPESTTKVEPYGKEATAYTKSKLLNKDVWLELDVQERDKYGRLLAYVWLSPPTKESDEEIRTKMFNAVLLLEGYAQVMTVPPNVKYAEYFRKYQQEAMEKSAGLWGLEVKEEKPAFSQAVSASYIGNKNSKKFHLPDCQWTEKIAPGNRVYFKSRDEAIKAGYEPCKVCKP</sequence>
<evidence type="ECO:0000256" key="2">
    <source>
        <dbReference type="ARBA" id="ARBA00022759"/>
    </source>
</evidence>
<dbReference type="Gene3D" id="3.40.10.10">
    <property type="entry name" value="DNA Methylphosphotriester Repair Domain"/>
    <property type="match status" value="1"/>
</dbReference>
<dbReference type="SUPFAM" id="SSF57884">
    <property type="entry name" value="Ada DNA repair protein, N-terminal domain (N-Ada 10)"/>
    <property type="match status" value="1"/>
</dbReference>
<dbReference type="SUPFAM" id="SSF50199">
    <property type="entry name" value="Staphylococcal nuclease"/>
    <property type="match status" value="1"/>
</dbReference>
<name>B5Y6M4_COPPD</name>
<keyword evidence="3" id="KW-0378">Hydrolase</keyword>
<dbReference type="EMBL" id="CP001145">
    <property type="protein sequence ID" value="ACI17414.1"/>
    <property type="molecule type" value="Genomic_DNA"/>
</dbReference>
<feature type="domain" description="TNase-like" evidence="7">
    <location>
        <begin position="89"/>
        <end position="229"/>
    </location>
</feature>
<feature type="compositionally biased region" description="Polar residues" evidence="5">
    <location>
        <begin position="40"/>
        <end position="63"/>
    </location>
</feature>
<feature type="signal peptide" evidence="6">
    <location>
        <begin position="1"/>
        <end position="19"/>
    </location>
</feature>
<dbReference type="PROSITE" id="PS51257">
    <property type="entry name" value="PROKAR_LIPOPROTEIN"/>
    <property type="match status" value="1"/>
</dbReference>
<accession>B5Y6M4</accession>
<dbReference type="STRING" id="309798.COPRO5265_0049"/>
<evidence type="ECO:0000256" key="6">
    <source>
        <dbReference type="SAM" id="SignalP"/>
    </source>
</evidence>
<evidence type="ECO:0000256" key="4">
    <source>
        <dbReference type="ARBA" id="ARBA00023159"/>
    </source>
</evidence>
<evidence type="ECO:0000313" key="9">
    <source>
        <dbReference type="Proteomes" id="UP000001732"/>
    </source>
</evidence>
<dbReference type="InterPro" id="IPR004026">
    <property type="entry name" value="Ada_DNA_repair_Zn-bd"/>
</dbReference>
<evidence type="ECO:0000256" key="3">
    <source>
        <dbReference type="ARBA" id="ARBA00022801"/>
    </source>
</evidence>
<dbReference type="GO" id="GO:0003677">
    <property type="term" value="F:DNA binding"/>
    <property type="evidence" value="ECO:0007669"/>
    <property type="project" value="InterPro"/>
</dbReference>
<proteinExistence type="predicted"/>
<feature type="compositionally biased region" description="Low complexity" evidence="5">
    <location>
        <begin position="26"/>
        <end position="39"/>
    </location>
</feature>
<gene>
    <name evidence="8" type="ordered locus">COPRO5265_0049</name>
</gene>
<keyword evidence="9" id="KW-1185">Reference proteome</keyword>
<organism evidence="8 9">
    <name type="scientific">Coprothermobacter proteolyticus (strain ATCC 35245 / DSM 5265 / OCM 4 / BT)</name>
    <dbReference type="NCBI Taxonomy" id="309798"/>
    <lineage>
        <taxon>Bacteria</taxon>
        <taxon>Pseudomonadati</taxon>
        <taxon>Coprothermobacterota</taxon>
        <taxon>Coprothermobacteria</taxon>
        <taxon>Coprothermobacterales</taxon>
        <taxon>Coprothermobacteraceae</taxon>
        <taxon>Coprothermobacter</taxon>
    </lineage>
</organism>
<keyword evidence="4" id="KW-0010">Activator</keyword>
<dbReference type="AlphaFoldDB" id="B5Y6M4"/>
<keyword evidence="2" id="KW-0255">Endonuclease</keyword>
<dbReference type="GO" id="GO:0006355">
    <property type="term" value="P:regulation of DNA-templated transcription"/>
    <property type="evidence" value="ECO:0007669"/>
    <property type="project" value="InterPro"/>
</dbReference>
<dbReference type="PANTHER" id="PTHR12302:SF3">
    <property type="entry name" value="SERINE_THREONINE-PROTEIN KINASE 31"/>
    <property type="match status" value="1"/>
</dbReference>
<reference evidence="9" key="1">
    <citation type="submission" date="2008-08" db="EMBL/GenBank/DDBJ databases">
        <title>The complete genome sequence of Coprothermobacter proteolyticus strain ATCC 5245 / DSM 5265 / BT.</title>
        <authorList>
            <person name="Dodson R.J."/>
            <person name="Durkin A.S."/>
            <person name="Wu M."/>
            <person name="Eisen J."/>
            <person name="Sutton G."/>
        </authorList>
    </citation>
    <scope>NUCLEOTIDE SEQUENCE [LARGE SCALE GENOMIC DNA]</scope>
    <source>
        <strain evidence="9">ATCC 35245 / DSM 5265 / OCM 4 / BT</strain>
    </source>
</reference>
<dbReference type="SMART" id="SM00318">
    <property type="entry name" value="SNc"/>
    <property type="match status" value="1"/>
</dbReference>
<dbReference type="InterPro" id="IPR035451">
    <property type="entry name" value="Ada-like_dom_sf"/>
</dbReference>
<dbReference type="GO" id="GO:0008270">
    <property type="term" value="F:zinc ion binding"/>
    <property type="evidence" value="ECO:0007669"/>
    <property type="project" value="InterPro"/>
</dbReference>
<evidence type="ECO:0000259" key="7">
    <source>
        <dbReference type="PROSITE" id="PS50830"/>
    </source>
</evidence>
<dbReference type="GO" id="GO:0008168">
    <property type="term" value="F:methyltransferase activity"/>
    <property type="evidence" value="ECO:0007669"/>
    <property type="project" value="InterPro"/>
</dbReference>
<dbReference type="Gene3D" id="2.40.50.90">
    <property type="match status" value="1"/>
</dbReference>
<feature type="chain" id="PRO_5015123441" evidence="6">
    <location>
        <begin position="20"/>
        <end position="293"/>
    </location>
</feature>
<protein>
    <submittedName>
        <fullName evidence="8">Prophage LambdaCh01, nuclease domain protein</fullName>
    </submittedName>
</protein>
<dbReference type="InterPro" id="IPR016071">
    <property type="entry name" value="Staphylococal_nuclease_OB-fold"/>
</dbReference>
<dbReference type="GO" id="GO:0004519">
    <property type="term" value="F:endonuclease activity"/>
    <property type="evidence" value="ECO:0007669"/>
    <property type="project" value="UniProtKB-KW"/>
</dbReference>
<feature type="compositionally biased region" description="Basic and acidic residues" evidence="5">
    <location>
        <begin position="68"/>
        <end position="81"/>
    </location>
</feature>
<reference evidence="8 9" key="2">
    <citation type="journal article" date="2014" name="Genome Announc.">
        <title>Complete Genome Sequence of Coprothermobacter proteolyticus DSM 5265.</title>
        <authorList>
            <person name="Alexiev A."/>
            <person name="Coil D.A."/>
            <person name="Badger J.H."/>
            <person name="Enticknap J."/>
            <person name="Ward N."/>
            <person name="Robb F.T."/>
            <person name="Eisen J.A."/>
        </authorList>
    </citation>
    <scope>NUCLEOTIDE SEQUENCE [LARGE SCALE GENOMIC DNA]</scope>
    <source>
        <strain evidence="9">ATCC 35245 / DSM 5265 / OCM 4 / BT</strain>
    </source>
</reference>
<keyword evidence="6" id="KW-0732">Signal</keyword>
<dbReference type="Pfam" id="PF02805">
    <property type="entry name" value="Ada_Zn_binding"/>
    <property type="match status" value="1"/>
</dbReference>
<dbReference type="HOGENOM" id="CLU_046484_5_0_9"/>
<dbReference type="PROSITE" id="PS50830">
    <property type="entry name" value="TNASE_3"/>
    <property type="match status" value="1"/>
</dbReference>
<evidence type="ECO:0000256" key="5">
    <source>
        <dbReference type="SAM" id="MobiDB-lite"/>
    </source>
</evidence>